<dbReference type="InterPro" id="IPR052345">
    <property type="entry name" value="Rad_response_metalloprotease"/>
</dbReference>
<evidence type="ECO:0000313" key="3">
    <source>
        <dbReference type="Proteomes" id="UP000183404"/>
    </source>
</evidence>
<dbReference type="RefSeq" id="WP_074591936.1">
    <property type="nucleotide sequence ID" value="NZ_FNBS01000002.1"/>
</dbReference>
<name>A0A1G7HUJ7_THETY</name>
<organism evidence="2 3">
    <name type="scientific">Thermoanaerobacter thermohydrosulfuricus</name>
    <name type="common">Clostridium thermohydrosulfuricum</name>
    <dbReference type="NCBI Taxonomy" id="1516"/>
    <lineage>
        <taxon>Bacteria</taxon>
        <taxon>Bacillati</taxon>
        <taxon>Bacillota</taxon>
        <taxon>Clostridia</taxon>
        <taxon>Thermoanaerobacterales</taxon>
        <taxon>Thermoanaerobacteraceae</taxon>
        <taxon>Thermoanaerobacter</taxon>
    </lineage>
</organism>
<dbReference type="Gene3D" id="1.10.10.2910">
    <property type="match status" value="1"/>
</dbReference>
<dbReference type="InterPro" id="IPR010359">
    <property type="entry name" value="IrrE_HExxH"/>
</dbReference>
<evidence type="ECO:0000313" key="2">
    <source>
        <dbReference type="EMBL" id="SDF04003.1"/>
    </source>
</evidence>
<dbReference type="Proteomes" id="UP000183404">
    <property type="component" value="Unassembled WGS sequence"/>
</dbReference>
<sequence length="151" mass="17595">MQEERYIKKIYKKVKHLIKEHETRDPQKIAEYLGINVVFKTYSVNTKGFFVKTLRNKFIVVNNRLGEDERKIVLAHELGHAVLHSSAPIHFIREYTLFPVGAYEEEANIFAAELLIEDTDIEELKHFPTSHIAAALSVNENLVKYKLLKFL</sequence>
<proteinExistence type="predicted"/>
<evidence type="ECO:0000259" key="1">
    <source>
        <dbReference type="Pfam" id="PF06114"/>
    </source>
</evidence>
<feature type="domain" description="IrrE N-terminal-like" evidence="1">
    <location>
        <begin position="30"/>
        <end position="147"/>
    </location>
</feature>
<gene>
    <name evidence="2" type="ORF">SAMN04244560_00156</name>
</gene>
<reference evidence="2 3" key="1">
    <citation type="submission" date="2016-10" db="EMBL/GenBank/DDBJ databases">
        <authorList>
            <person name="de Groot N.N."/>
        </authorList>
    </citation>
    <scope>NUCLEOTIDE SEQUENCE [LARGE SCALE GENOMIC DNA]</scope>
    <source>
        <strain evidence="2 3">DSM 569</strain>
    </source>
</reference>
<dbReference type="PANTHER" id="PTHR43236:SF1">
    <property type="entry name" value="BLL7220 PROTEIN"/>
    <property type="match status" value="1"/>
</dbReference>
<accession>A0A1G7HUJ7</accession>
<dbReference type="PANTHER" id="PTHR43236">
    <property type="entry name" value="ANTITOXIN HIGA1"/>
    <property type="match status" value="1"/>
</dbReference>
<protein>
    <recommendedName>
        <fullName evidence="1">IrrE N-terminal-like domain-containing protein</fullName>
    </recommendedName>
</protein>
<dbReference type="Pfam" id="PF06114">
    <property type="entry name" value="Peptidase_M78"/>
    <property type="match status" value="1"/>
</dbReference>
<dbReference type="EMBL" id="FNBS01000002">
    <property type="protein sequence ID" value="SDF04003.1"/>
    <property type="molecule type" value="Genomic_DNA"/>
</dbReference>
<dbReference type="AlphaFoldDB" id="A0A1G7HUJ7"/>